<evidence type="ECO:0000259" key="1">
    <source>
        <dbReference type="Pfam" id="PF13175"/>
    </source>
</evidence>
<feature type="domain" description="Endonuclease GajA/Old nuclease/RecF-like AAA" evidence="1">
    <location>
        <begin position="2"/>
        <end position="364"/>
    </location>
</feature>
<evidence type="ECO:0000313" key="3">
    <source>
        <dbReference type="Proteomes" id="UP000322659"/>
    </source>
</evidence>
<accession>A0ABY3KCC1</accession>
<evidence type="ECO:0000313" key="2">
    <source>
        <dbReference type="EMBL" id="TXJ34377.1"/>
    </source>
</evidence>
<protein>
    <submittedName>
        <fullName evidence="2">ATP-binding protein</fullName>
    </submittedName>
</protein>
<reference evidence="2 3" key="1">
    <citation type="journal article" date="1992" name="Lakartidningen">
        <title>[Penicillin V and not amoxicillin is the first choice preparation in acute otitis].</title>
        <authorList>
            <person name="Kamme C."/>
            <person name="Lundgren K."/>
            <person name="Prellner K."/>
        </authorList>
    </citation>
    <scope>NUCLEOTIDE SEQUENCE [LARGE SCALE GENOMIC DNA]</scope>
    <source>
        <strain evidence="2 3">PC5099IV</strain>
    </source>
</reference>
<comment type="caution">
    <text evidence="2">The sequence shown here is derived from an EMBL/GenBank/DDBJ whole genome shotgun (WGS) entry which is preliminary data.</text>
</comment>
<dbReference type="SUPFAM" id="SSF52540">
    <property type="entry name" value="P-loop containing nucleoside triphosphate hydrolases"/>
    <property type="match status" value="1"/>
</dbReference>
<organism evidence="2 3">
    <name type="scientific">Brachyspira aalborgi</name>
    <dbReference type="NCBI Taxonomy" id="29522"/>
    <lineage>
        <taxon>Bacteria</taxon>
        <taxon>Pseudomonadati</taxon>
        <taxon>Spirochaetota</taxon>
        <taxon>Spirochaetia</taxon>
        <taxon>Brachyspirales</taxon>
        <taxon>Brachyspiraceae</taxon>
        <taxon>Brachyspira</taxon>
    </lineage>
</organism>
<keyword evidence="3" id="KW-1185">Reference proteome</keyword>
<dbReference type="Gene3D" id="3.40.50.300">
    <property type="entry name" value="P-loop containing nucleotide triphosphate hydrolases"/>
    <property type="match status" value="2"/>
</dbReference>
<dbReference type="PANTHER" id="PTHR43581:SF2">
    <property type="entry name" value="EXCINUCLEASE ATPASE SUBUNIT"/>
    <property type="match status" value="1"/>
</dbReference>
<dbReference type="InterPro" id="IPR027417">
    <property type="entry name" value="P-loop_NTPase"/>
</dbReference>
<sequence length="425" mass="50070">MELNIKNFASIKEASIKIDGITVIAGENNTGKSTIGKILFASFNSLRDIDKKVNSEINYSIRDLLMGFIRRLNFYSQKKNILVETIPLRFNISSIVNNILKDINSKSKEDIEEIIFNNIKEYTNINDKFIIKENIKFLSDRIIEYNNVSHEKIELNLITKYYNDLFYKQINSRIFKNTNAEIEINDFGISFEFKNDKCFKFQKKDIYDNNVFLIDNPFVLDKKEDYFYSPYIPDSYLISKIHNRYNKDSILDKTLVEEKLEIIYKMLSNAINGKIIKKENDFYLAFDNITEPISIHNISAGLKSFTIIKMMLEEGILKEKDILVLDEPEIHLHPQWQLLYAEIIVLIQKVFNLHIVITTHSPYFLESIELFTKKHGIDDKTNYYLSDINIKENYSTINLVNDKVYDIYRKMAIPFKYLEKLSDEL</sequence>
<keyword evidence="2" id="KW-0067">ATP-binding</keyword>
<dbReference type="EMBL" id="SAXZ01000001">
    <property type="protein sequence ID" value="TXJ34377.1"/>
    <property type="molecule type" value="Genomic_DNA"/>
</dbReference>
<dbReference type="Pfam" id="PF13175">
    <property type="entry name" value="AAA_15"/>
    <property type="match status" value="1"/>
</dbReference>
<dbReference type="GO" id="GO:0005524">
    <property type="term" value="F:ATP binding"/>
    <property type="evidence" value="ECO:0007669"/>
    <property type="project" value="UniProtKB-KW"/>
</dbReference>
<dbReference type="PANTHER" id="PTHR43581">
    <property type="entry name" value="ATP/GTP PHOSPHATASE"/>
    <property type="match status" value="1"/>
</dbReference>
<gene>
    <name evidence="2" type="ORF">EPJ71_00480</name>
</gene>
<keyword evidence="2" id="KW-0547">Nucleotide-binding</keyword>
<name>A0ABY3KCC1_9SPIR</name>
<dbReference type="Proteomes" id="UP000322659">
    <property type="component" value="Unassembled WGS sequence"/>
</dbReference>
<dbReference type="RefSeq" id="WP_147748202.1">
    <property type="nucleotide sequence ID" value="NZ_SAXZ01000001.1"/>
</dbReference>
<proteinExistence type="predicted"/>
<dbReference type="InterPro" id="IPR041685">
    <property type="entry name" value="AAA_GajA/Old/RecF-like"/>
</dbReference>
<dbReference type="InterPro" id="IPR051396">
    <property type="entry name" value="Bact_Antivir_Def_Nuclease"/>
</dbReference>